<proteinExistence type="predicted"/>
<gene>
    <name evidence="1" type="ORF">g.20474</name>
</gene>
<evidence type="ECO:0000313" key="1">
    <source>
        <dbReference type="EMBL" id="MDE46490.1"/>
    </source>
</evidence>
<dbReference type="EMBL" id="GGYP01001719">
    <property type="protein sequence ID" value="MDE46490.1"/>
    <property type="molecule type" value="Transcribed_RNA"/>
</dbReference>
<reference evidence="1" key="1">
    <citation type="submission" date="2018-10" db="EMBL/GenBank/DDBJ databases">
        <title>Transcriptome assembly of Aceria tosichella (Wheat curl mite) Type 2.</title>
        <authorList>
            <person name="Scully E.D."/>
            <person name="Geib S.M."/>
            <person name="Palmer N.A."/>
            <person name="Gupta A.K."/>
            <person name="Sarath G."/>
            <person name="Tatineni S."/>
        </authorList>
    </citation>
    <scope>NUCLEOTIDE SEQUENCE</scope>
    <source>
        <strain evidence="1">LincolnNE</strain>
    </source>
</reference>
<organism evidence="1">
    <name type="scientific">Aceria tosichella</name>
    <name type="common">wheat curl mite</name>
    <dbReference type="NCBI Taxonomy" id="561515"/>
    <lineage>
        <taxon>Eukaryota</taxon>
        <taxon>Metazoa</taxon>
        <taxon>Ecdysozoa</taxon>
        <taxon>Arthropoda</taxon>
        <taxon>Chelicerata</taxon>
        <taxon>Arachnida</taxon>
        <taxon>Acari</taxon>
        <taxon>Acariformes</taxon>
        <taxon>Trombidiformes</taxon>
        <taxon>Prostigmata</taxon>
        <taxon>Eupodina</taxon>
        <taxon>Eriophyoidea</taxon>
        <taxon>Eriophyidae</taxon>
        <taxon>Eriophyinae</taxon>
        <taxon>Aceriini</taxon>
        <taxon>Aceria</taxon>
    </lineage>
</organism>
<protein>
    <submittedName>
        <fullName evidence="1">Uncharacterized protein</fullName>
    </submittedName>
</protein>
<sequence length="242" mass="27423">MTNQKAIDTPSHKGKFGWERLGTETTDVPGTAAVPVIVRTNEIRYCPTRIVEQEVIKKYANLPQSVFTCITLKSFYLTAVEARLLNEINLHHCDQRYGAEFFTTADVIISAADINGLTRFLNIATDLFTKNLQALTYFGLVKIVTDELNPNATMLVPYIVKTYNGENVRFIPSRLVENFLTTSSVTIKSVPNDWDIMYLRLLSVYAENNLQQDITKDSRLISLPSLIYKTTQAPIIYQNCDQ</sequence>
<name>A0A6G1S983_9ACAR</name>
<dbReference type="AlphaFoldDB" id="A0A6G1S983"/>
<accession>A0A6G1S983</accession>